<protein>
    <submittedName>
        <fullName evidence="2">Uncharacterized protein</fullName>
    </submittedName>
</protein>
<keyword evidence="3" id="KW-1185">Reference proteome</keyword>
<evidence type="ECO:0000313" key="3">
    <source>
        <dbReference type="Proteomes" id="UP001610432"/>
    </source>
</evidence>
<feature type="region of interest" description="Disordered" evidence="1">
    <location>
        <begin position="43"/>
        <end position="67"/>
    </location>
</feature>
<evidence type="ECO:0000256" key="1">
    <source>
        <dbReference type="SAM" id="MobiDB-lite"/>
    </source>
</evidence>
<gene>
    <name evidence="2" type="ORF">BJX67DRAFT_307198</name>
</gene>
<dbReference type="GeneID" id="98142145"/>
<comment type="caution">
    <text evidence="2">The sequence shown here is derived from an EMBL/GenBank/DDBJ whole genome shotgun (WGS) entry which is preliminary data.</text>
</comment>
<proteinExistence type="predicted"/>
<dbReference type="RefSeq" id="XP_070889084.1">
    <property type="nucleotide sequence ID" value="XM_071027073.1"/>
</dbReference>
<name>A0ABR4M044_9EURO</name>
<dbReference type="EMBL" id="JBFXLQ010000007">
    <property type="protein sequence ID" value="KAL2870105.1"/>
    <property type="molecule type" value="Genomic_DNA"/>
</dbReference>
<sequence length="146" mass="16299">MDDFHLVRGTFTFSSSLRSRPIWKVIGPVLTASATRIEGQLHYSQYSSPNGDDRHTEEQSQPNDITFRPETGAQNLQILLLTPSSLEPSQKQDLILRLRQFAASDPSSCVKKAIAFLLSEEAFVSANGKYSLDGLFALQVMYALYN</sequence>
<evidence type="ECO:0000313" key="2">
    <source>
        <dbReference type="EMBL" id="KAL2870105.1"/>
    </source>
</evidence>
<reference evidence="2 3" key="1">
    <citation type="submission" date="2024-07" db="EMBL/GenBank/DDBJ databases">
        <title>Section-level genome sequencing and comparative genomics of Aspergillus sections Usti and Cavernicolus.</title>
        <authorList>
            <consortium name="Lawrence Berkeley National Laboratory"/>
            <person name="Nybo J.L."/>
            <person name="Vesth T.C."/>
            <person name="Theobald S."/>
            <person name="Frisvad J.C."/>
            <person name="Larsen T.O."/>
            <person name="Kjaerboelling I."/>
            <person name="Rothschild-Mancinelli K."/>
            <person name="Lyhne E.K."/>
            <person name="Kogle M.E."/>
            <person name="Barry K."/>
            <person name="Clum A."/>
            <person name="Na H."/>
            <person name="Ledsgaard L."/>
            <person name="Lin J."/>
            <person name="Lipzen A."/>
            <person name="Kuo A."/>
            <person name="Riley R."/>
            <person name="Mondo S."/>
            <person name="Labutti K."/>
            <person name="Haridas S."/>
            <person name="Pangalinan J."/>
            <person name="Salamov A.A."/>
            <person name="Simmons B.A."/>
            <person name="Magnuson J.K."/>
            <person name="Chen J."/>
            <person name="Drula E."/>
            <person name="Henrissat B."/>
            <person name="Wiebenga A."/>
            <person name="Lubbers R.J."/>
            <person name="Gomes A.C."/>
            <person name="Macurrencykelacurrency M.R."/>
            <person name="Stajich J."/>
            <person name="Grigoriev I.V."/>
            <person name="Mortensen U.H."/>
            <person name="De Vries R.P."/>
            <person name="Baker S.E."/>
            <person name="Andersen M.R."/>
        </authorList>
    </citation>
    <scope>NUCLEOTIDE SEQUENCE [LARGE SCALE GENOMIC DNA]</scope>
    <source>
        <strain evidence="2 3">CBS 449.75</strain>
    </source>
</reference>
<dbReference type="Proteomes" id="UP001610432">
    <property type="component" value="Unassembled WGS sequence"/>
</dbReference>
<organism evidence="2 3">
    <name type="scientific">Aspergillus lucknowensis</name>
    <dbReference type="NCBI Taxonomy" id="176173"/>
    <lineage>
        <taxon>Eukaryota</taxon>
        <taxon>Fungi</taxon>
        <taxon>Dikarya</taxon>
        <taxon>Ascomycota</taxon>
        <taxon>Pezizomycotina</taxon>
        <taxon>Eurotiomycetes</taxon>
        <taxon>Eurotiomycetidae</taxon>
        <taxon>Eurotiales</taxon>
        <taxon>Aspergillaceae</taxon>
        <taxon>Aspergillus</taxon>
        <taxon>Aspergillus subgen. Nidulantes</taxon>
    </lineage>
</organism>
<accession>A0ABR4M044</accession>